<organism evidence="4 5">
    <name type="scientific">Lasallia pustulata</name>
    <dbReference type="NCBI Taxonomy" id="136370"/>
    <lineage>
        <taxon>Eukaryota</taxon>
        <taxon>Fungi</taxon>
        <taxon>Dikarya</taxon>
        <taxon>Ascomycota</taxon>
        <taxon>Pezizomycotina</taxon>
        <taxon>Lecanoromycetes</taxon>
        <taxon>OSLEUM clade</taxon>
        <taxon>Umbilicariomycetidae</taxon>
        <taxon>Umbilicariales</taxon>
        <taxon>Umbilicariaceae</taxon>
        <taxon>Lasallia</taxon>
    </lineage>
</organism>
<dbReference type="InterPro" id="IPR024584">
    <property type="entry name" value="Tuberin_N"/>
</dbReference>
<dbReference type="Pfam" id="PF03542">
    <property type="entry name" value="Tuberin"/>
    <property type="match status" value="1"/>
</dbReference>
<feature type="region of interest" description="Disordered" evidence="2">
    <location>
        <begin position="487"/>
        <end position="519"/>
    </location>
</feature>
<dbReference type="FunFam" id="3.40.50.11210:FF:000007">
    <property type="entry name" value="Tuberous sclerosis 2"/>
    <property type="match status" value="1"/>
</dbReference>
<dbReference type="GO" id="GO:0033596">
    <property type="term" value="C:TSC1-TSC2 complex"/>
    <property type="evidence" value="ECO:0007669"/>
    <property type="project" value="TreeGrafter"/>
</dbReference>
<sequence>MFPGIGHFFSKSMSSSTQDVSDPPHTGVSSSSSTDGAGEQIAGSILPSHTPPYRRLSRDERLSRASDPDGSTHLESAFRRRSDPEQAFKETCLWGLQARQPLARRVLAAKAACQEVTTCSVKTLIEIWDAAKDLVAADSPVEARKAGFQLLAAYAEHSGFDAQERVKFFHTITATETITATDTITASDTVTASFDPGDAAFRVKALNNLTDNGRNTSPFESQLAVTLNEWLGTIFDAALSARAQAKSTTSLRVTGQSRTEEASIARHGKSAAQINEGLTLLLKLVTRIVRLSPETFQEEQQLADVVKRVLWICSRTTDKGDIKSGVNFMKVLREDSHIPDSCFDAYVGTLCAISCAVEEVGPEVGPETSDILFRLLTSDDGARTVESLSRILLEAPPNKSSNKVRGALAMIKCLVMHNGRGSYPVIEFQALVDSLSRVPSLASTRLDLDCLRTIGLLFDNEALVERVLGHDWTKLFRIIKQIATRPLPRDSDAQSPIDTNEPVTRRERRKQLKEEKRPDSRVTDTLVHIAKALGSLWLRLDAPQRDVTAEFYWYMDNYLDAAAFDRFLSYMVHKRLCFPPHADWPFNFRLLLQKYLFDNKKPSAVRCRALEMAKEIHKSLDKHGDQNEYHDMISSLLRELDKERSLSIINSLAGFCAACTADVDDLLFRKIVVSLQAKVAVEPPSAAATDSSTLGPDAINNTVECLVSLFLRCLESSAEKTKVVHKALMTIASSQELPTPSRLTAMKLLTRLRCDSDSAVIVTAALDTQNLASALCRTEASIIPPGSEQALLSRTSSLVEESRVGRSSYVSRPNANTSRSGTRSASGPEAAARATPPLWLYPETQGLPENPPNRPSPIVRIYTNGPREEPTLELSIWLETVIGILQQGGDWEIQSYILVHLPSQLSNPSLFAGALPSIKMLRNVVCEQLKNGSFIEPPSATGLKRSDVALCLFHTLIMLLGYHDHFAKSEEDDIVKTFLTGIDFRDRTAKCCIHALSVCCHELPRSIARSLDSILHKMSQIITQTHLAMDTLEFLDGLARLPHVYVNLAEDELRLVFGICIRYLHHSREQRQNSSITTGVRTGHNSVRLSATSGEIAAASDNDRSADAHRDLPQYVFALAYHVITIWFLSLRLQDRSKHVGWITKSLAAKDDLGNHIMEEQSQVTLDMMHRTAYSDLGETKSNPMFTSADGDVIKRSWLVGMSIVTVETAASTGMSQITKRQASGTTHTMYQQQTAPLPPHHVPAPTDHHSANVVPNHVFLQVTSTIAPTPIPMQPIPLPEDDATKRAISAFDRNDTVDGHKVGFIYIGNNQTSEAEILANTMGSEAYYTCLRGLGTEVRLKDAVFNTQGLDRVSDADGQHTYAWRDRITEIIFHVTTLMPTDIKLDPQCVNKKRHIGNDFVNIIYNDSGLPFRFETFPSQFNYVNIIITPEASLLPRKFSQEATQSPDATGPETAHAKFPAKQEYFKVQTICAPSFPHISPAATPKLISTSALPGFLRQLALNASVFSLVWANRAGGDHVSSWRNRLREIVRLRDRFTAGKAAGGTARTELYPEMGGAAGRARARAQAHVEGEAWRGTVAMGGVVDEEGLVGGIDFSRWAS</sequence>
<feature type="compositionally biased region" description="Polar residues" evidence="2">
    <location>
        <begin position="808"/>
        <end position="825"/>
    </location>
</feature>
<dbReference type="InterPro" id="IPR027107">
    <property type="entry name" value="Tuberin/Ral-act_asu"/>
</dbReference>
<feature type="compositionally biased region" description="Basic and acidic residues" evidence="2">
    <location>
        <begin position="56"/>
        <end position="82"/>
    </location>
</feature>
<feature type="compositionally biased region" description="Polar residues" evidence="2">
    <location>
        <begin position="493"/>
        <end position="502"/>
    </location>
</feature>
<name>A0A1W5D1E5_9LECA</name>
<dbReference type="PANTHER" id="PTHR10063">
    <property type="entry name" value="TUBERIN"/>
    <property type="match status" value="1"/>
</dbReference>
<dbReference type="GO" id="GO:0005634">
    <property type="term" value="C:nucleus"/>
    <property type="evidence" value="ECO:0007669"/>
    <property type="project" value="InterPro"/>
</dbReference>
<proteinExistence type="predicted"/>
<evidence type="ECO:0000313" key="4">
    <source>
        <dbReference type="EMBL" id="SLM36881.1"/>
    </source>
</evidence>
<feature type="region of interest" description="Disordered" evidence="2">
    <location>
        <begin position="10"/>
        <end position="82"/>
    </location>
</feature>
<reference evidence="5" key="1">
    <citation type="submission" date="2017-03" db="EMBL/GenBank/DDBJ databases">
        <authorList>
            <person name="Sharma R."/>
            <person name="Thines M."/>
        </authorList>
    </citation>
    <scope>NUCLEOTIDE SEQUENCE [LARGE SCALE GENOMIC DNA]</scope>
</reference>
<protein>
    <submittedName>
        <fullName evidence="4">Tuberin-type domain</fullName>
    </submittedName>
</protein>
<dbReference type="Gene3D" id="3.40.50.11210">
    <property type="entry name" value="Rap/Ran-GAP"/>
    <property type="match status" value="1"/>
</dbReference>
<dbReference type="SUPFAM" id="SSF48371">
    <property type="entry name" value="ARM repeat"/>
    <property type="match status" value="1"/>
</dbReference>
<feature type="region of interest" description="Disordered" evidence="2">
    <location>
        <begin position="803"/>
        <end position="855"/>
    </location>
</feature>
<dbReference type="GO" id="GO:0051056">
    <property type="term" value="P:regulation of small GTPase mediated signal transduction"/>
    <property type="evidence" value="ECO:0007669"/>
    <property type="project" value="InterPro"/>
</dbReference>
<dbReference type="PANTHER" id="PTHR10063:SF0">
    <property type="entry name" value="TUBERIN"/>
    <property type="match status" value="1"/>
</dbReference>
<dbReference type="GO" id="GO:0005096">
    <property type="term" value="F:GTPase activator activity"/>
    <property type="evidence" value="ECO:0007669"/>
    <property type="project" value="UniProtKB-KW"/>
</dbReference>
<dbReference type="Pfam" id="PF02145">
    <property type="entry name" value="Rap_GAP"/>
    <property type="match status" value="1"/>
</dbReference>
<accession>A0A1W5D1E5</accession>
<evidence type="ECO:0000256" key="1">
    <source>
        <dbReference type="ARBA" id="ARBA00022468"/>
    </source>
</evidence>
<evidence type="ECO:0000313" key="5">
    <source>
        <dbReference type="Proteomes" id="UP000192927"/>
    </source>
</evidence>
<dbReference type="InterPro" id="IPR018515">
    <property type="entry name" value="Tuberin-type_domain"/>
</dbReference>
<dbReference type="EMBL" id="FWEW01001372">
    <property type="protein sequence ID" value="SLM36881.1"/>
    <property type="molecule type" value="Genomic_DNA"/>
</dbReference>
<dbReference type="SUPFAM" id="SSF111347">
    <property type="entry name" value="Rap/Ran-GAP"/>
    <property type="match status" value="1"/>
</dbReference>
<feature type="domain" description="Rap-GAP" evidence="3">
    <location>
        <begin position="1289"/>
        <end position="1538"/>
    </location>
</feature>
<dbReference type="InterPro" id="IPR000331">
    <property type="entry name" value="Rap/Ran_GAP_dom"/>
</dbReference>
<dbReference type="GO" id="GO:0032007">
    <property type="term" value="P:negative regulation of TOR signaling"/>
    <property type="evidence" value="ECO:0007669"/>
    <property type="project" value="TreeGrafter"/>
</dbReference>
<keyword evidence="5" id="KW-1185">Reference proteome</keyword>
<dbReference type="PROSITE" id="PS50085">
    <property type="entry name" value="RAPGAP"/>
    <property type="match status" value="1"/>
</dbReference>
<feature type="compositionally biased region" description="Polar residues" evidence="2">
    <location>
        <begin position="11"/>
        <end position="20"/>
    </location>
</feature>
<keyword evidence="1" id="KW-0343">GTPase activation</keyword>
<dbReference type="Pfam" id="PF11864">
    <property type="entry name" value="DUF3384"/>
    <property type="match status" value="1"/>
</dbReference>
<dbReference type="InterPro" id="IPR035974">
    <property type="entry name" value="Rap/Ran-GAP_sf"/>
</dbReference>
<dbReference type="InterPro" id="IPR016024">
    <property type="entry name" value="ARM-type_fold"/>
</dbReference>
<evidence type="ECO:0000256" key="2">
    <source>
        <dbReference type="SAM" id="MobiDB-lite"/>
    </source>
</evidence>
<dbReference type="Proteomes" id="UP000192927">
    <property type="component" value="Unassembled WGS sequence"/>
</dbReference>
<evidence type="ECO:0000259" key="3">
    <source>
        <dbReference type="PROSITE" id="PS50085"/>
    </source>
</evidence>